<dbReference type="STRING" id="1797513.A2782_03870"/>
<reference evidence="2 3" key="1">
    <citation type="journal article" date="2016" name="Nat. Commun.">
        <title>Thousands of microbial genomes shed light on interconnected biogeochemical processes in an aquifer system.</title>
        <authorList>
            <person name="Anantharaman K."/>
            <person name="Brown C.T."/>
            <person name="Hug L.A."/>
            <person name="Sharon I."/>
            <person name="Castelle C.J."/>
            <person name="Probst A.J."/>
            <person name="Thomas B.C."/>
            <person name="Singh A."/>
            <person name="Wilkins M.J."/>
            <person name="Karaoz U."/>
            <person name="Brodie E.L."/>
            <person name="Williams K.H."/>
            <person name="Hubbard S.S."/>
            <person name="Banfield J.F."/>
        </authorList>
    </citation>
    <scope>NUCLEOTIDE SEQUENCE [LARGE SCALE GENOMIC DNA]</scope>
</reference>
<gene>
    <name evidence="2" type="ORF">A2782_03870</name>
</gene>
<comment type="caution">
    <text evidence="2">The sequence shown here is derived from an EMBL/GenBank/DDBJ whole genome shotgun (WGS) entry which is preliminary data.</text>
</comment>
<dbReference type="EMBL" id="MHBW01000031">
    <property type="protein sequence ID" value="OGY08122.1"/>
    <property type="molecule type" value="Genomic_DNA"/>
</dbReference>
<feature type="transmembrane region" description="Helical" evidence="1">
    <location>
        <begin position="73"/>
        <end position="94"/>
    </location>
</feature>
<evidence type="ECO:0000256" key="1">
    <source>
        <dbReference type="SAM" id="Phobius"/>
    </source>
</evidence>
<evidence type="ECO:0000313" key="3">
    <source>
        <dbReference type="Proteomes" id="UP000177967"/>
    </source>
</evidence>
<protein>
    <submittedName>
        <fullName evidence="2">Uncharacterized protein</fullName>
    </submittedName>
</protein>
<evidence type="ECO:0000313" key="2">
    <source>
        <dbReference type="EMBL" id="OGY08122.1"/>
    </source>
</evidence>
<accession>A0A1G1UYA5</accession>
<organism evidence="2 3">
    <name type="scientific">Candidatus Blackburnbacteria bacterium RIFCSPHIGHO2_01_FULL_43_15b</name>
    <dbReference type="NCBI Taxonomy" id="1797513"/>
    <lineage>
        <taxon>Bacteria</taxon>
        <taxon>Candidatus Blackburniibacteriota</taxon>
    </lineage>
</organism>
<dbReference type="Proteomes" id="UP000177967">
    <property type="component" value="Unassembled WGS sequence"/>
</dbReference>
<dbReference type="AlphaFoldDB" id="A0A1G1UYA5"/>
<keyword evidence="1" id="KW-0472">Membrane</keyword>
<name>A0A1G1UYA5_9BACT</name>
<sequence length="112" mass="11876">MYLADVSNPLLPSKLNPTSGLAGVSGFSAVIAVILKTFFVVGFVLFIVYFLIGGLQWITSTGDAKALEKARNSIVHALLGVVVMLSLFAILKLIEAVFGVNILQIDLGAIKI</sequence>
<proteinExistence type="predicted"/>
<keyword evidence="1" id="KW-0812">Transmembrane</keyword>
<feature type="transmembrane region" description="Helical" evidence="1">
    <location>
        <begin position="20"/>
        <end position="52"/>
    </location>
</feature>
<keyword evidence="1" id="KW-1133">Transmembrane helix</keyword>